<gene>
    <name evidence="2" type="ORF">L3081_10735</name>
</gene>
<sequence length="67" mass="7513">MNKLIQFSQMHDVRRKAAGTIAVSSLGIFAVLHRQALLLLTIQLFMPLQKGHNIALTEFCIAIYLFG</sequence>
<accession>A0ABS9X0K7</accession>
<evidence type="ECO:0000313" key="2">
    <source>
        <dbReference type="EMBL" id="MCI2283788.1"/>
    </source>
</evidence>
<keyword evidence="1" id="KW-0472">Membrane</keyword>
<proteinExistence type="predicted"/>
<protein>
    <submittedName>
        <fullName evidence="2">Uncharacterized protein</fullName>
    </submittedName>
</protein>
<dbReference type="Proteomes" id="UP001139646">
    <property type="component" value="Unassembled WGS sequence"/>
</dbReference>
<keyword evidence="3" id="KW-1185">Reference proteome</keyword>
<evidence type="ECO:0000256" key="1">
    <source>
        <dbReference type="SAM" id="Phobius"/>
    </source>
</evidence>
<feature type="transmembrane region" description="Helical" evidence="1">
    <location>
        <begin position="21"/>
        <end position="46"/>
    </location>
</feature>
<keyword evidence="1" id="KW-1133">Transmembrane helix</keyword>
<reference evidence="2" key="1">
    <citation type="submission" date="2022-01" db="EMBL/GenBank/DDBJ databases">
        <title>Colwellia maritima, isolated from seawater.</title>
        <authorList>
            <person name="Kristyanto S."/>
            <person name="Jung J."/>
            <person name="Jeon C.O."/>
        </authorList>
    </citation>
    <scope>NUCLEOTIDE SEQUENCE</scope>
    <source>
        <strain evidence="2">MSW7</strain>
    </source>
</reference>
<organism evidence="2 3">
    <name type="scientific">Colwellia maritima</name>
    <dbReference type="NCBI Taxonomy" id="2912588"/>
    <lineage>
        <taxon>Bacteria</taxon>
        <taxon>Pseudomonadati</taxon>
        <taxon>Pseudomonadota</taxon>
        <taxon>Gammaproteobacteria</taxon>
        <taxon>Alteromonadales</taxon>
        <taxon>Colwelliaceae</taxon>
        <taxon>Colwellia</taxon>
    </lineage>
</organism>
<evidence type="ECO:0000313" key="3">
    <source>
        <dbReference type="Proteomes" id="UP001139646"/>
    </source>
</evidence>
<comment type="caution">
    <text evidence="2">The sequence shown here is derived from an EMBL/GenBank/DDBJ whole genome shotgun (WGS) entry which is preliminary data.</text>
</comment>
<name>A0ABS9X0K7_9GAMM</name>
<keyword evidence="1" id="KW-0812">Transmembrane</keyword>
<dbReference type="EMBL" id="JAKKSL010000002">
    <property type="protein sequence ID" value="MCI2283788.1"/>
    <property type="molecule type" value="Genomic_DNA"/>
</dbReference>